<evidence type="ECO:0000313" key="2">
    <source>
        <dbReference type="EMBL" id="KAG6011236.1"/>
    </source>
</evidence>
<dbReference type="GO" id="GO:0090173">
    <property type="term" value="P:regulation of synaptonemal complex assembly"/>
    <property type="evidence" value="ECO:0007669"/>
    <property type="project" value="InterPro"/>
</dbReference>
<accession>A0A9P7NB52</accession>
<dbReference type="PANTHER" id="PTHR40375">
    <property type="entry name" value="SPORULATION-SPECIFIC PROTEIN 22"/>
    <property type="match status" value="1"/>
</dbReference>
<protein>
    <recommendedName>
        <fullName evidence="4">Protein ZIP4 homolog</fullName>
    </recommendedName>
</protein>
<gene>
    <name evidence="2" type="ORF">E4U43_008460</name>
</gene>
<evidence type="ECO:0000256" key="1">
    <source>
        <dbReference type="ARBA" id="ARBA00023254"/>
    </source>
</evidence>
<dbReference type="EMBL" id="SRPW01000917">
    <property type="protein sequence ID" value="KAG6011236.1"/>
    <property type="molecule type" value="Genomic_DNA"/>
</dbReference>
<evidence type="ECO:0008006" key="4">
    <source>
        <dbReference type="Google" id="ProtNLM"/>
    </source>
</evidence>
<comment type="caution">
    <text evidence="2">The sequence shown here is derived from an EMBL/GenBank/DDBJ whole genome shotgun (WGS) entry which is preliminary data.</text>
</comment>
<dbReference type="Proteomes" id="UP000748025">
    <property type="component" value="Unassembled WGS sequence"/>
</dbReference>
<name>A0A9P7NB52_9HYPO</name>
<dbReference type="Pfam" id="PF08631">
    <property type="entry name" value="SPO22"/>
    <property type="match status" value="1"/>
</dbReference>
<dbReference type="AlphaFoldDB" id="A0A9P7NB52"/>
<dbReference type="InterPro" id="IPR039057">
    <property type="entry name" value="Spo22/ZIP4"/>
</dbReference>
<dbReference type="GO" id="GO:0051321">
    <property type="term" value="P:meiotic cell cycle"/>
    <property type="evidence" value="ECO:0007669"/>
    <property type="project" value="UniProtKB-KW"/>
</dbReference>
<reference evidence="2" key="1">
    <citation type="journal article" date="2020" name="bioRxiv">
        <title>Whole genome comparisons of ergot fungi reveals the divergence and evolution of species within the genus Claviceps are the result of varying mechanisms driving genome evolution and host range expansion.</title>
        <authorList>
            <person name="Wyka S.A."/>
            <person name="Mondo S.J."/>
            <person name="Liu M."/>
            <person name="Dettman J."/>
            <person name="Nalam V."/>
            <person name="Broders K.D."/>
        </authorList>
    </citation>
    <scope>NUCLEOTIDE SEQUENCE</scope>
    <source>
        <strain evidence="2">CCC 602</strain>
    </source>
</reference>
<dbReference type="InterPro" id="IPR013940">
    <property type="entry name" value="Spo22/ZIP4/TEX11"/>
</dbReference>
<organism evidence="2 3">
    <name type="scientific">Claviceps pusilla</name>
    <dbReference type="NCBI Taxonomy" id="123648"/>
    <lineage>
        <taxon>Eukaryota</taxon>
        <taxon>Fungi</taxon>
        <taxon>Dikarya</taxon>
        <taxon>Ascomycota</taxon>
        <taxon>Pezizomycotina</taxon>
        <taxon>Sordariomycetes</taxon>
        <taxon>Hypocreomycetidae</taxon>
        <taxon>Hypocreales</taxon>
        <taxon>Clavicipitaceae</taxon>
        <taxon>Claviceps</taxon>
    </lineage>
</organism>
<keyword evidence="3" id="KW-1185">Reference proteome</keyword>
<sequence>MKDHPSCTVKNVDDVVDLLGSLQVQLANNPFDHAKLETLFATLPSAIHLVNLWLTKPSTLDDWTRPKDLEVQCHTLWNTCIRSRSTLDSQNCQENRSRENTGFMSVWLLSFLCLELSRLCFYKSSDQARQATMSMKLMVPIVKASINEMNFETARLALQRGAAHLDNLKLAAAQGEKGLPQDRSPLNLQAKYYAMRIWLSWQEDCPDVAEHMYSKTDALHEFLDVDSAEFLADMIQRVGSALISRNTIDLGLTWLQRAYSILRSRAEKLTTQGRNLYLAICNDLISCLCPGSLFENLEEAEAIIQQTQPVLGDNPIWCHWRLRANEFEHNDGICDEKQYSEALKGLILNAESQENMFFLVWTHVKNIRRRSPARAAKLLTQLLLQPDLNAPCIGRVLFLRISIMSDKTTRDEECEDIAGVINRIEEQIPTSTIPPLTLELCHSLIWNMTKTASTLEQFDLVQFWCELALRPLFRCTAIRGIDRFFRKLLLCGMRRNELHIHDYETDVVPSFCGDDVSLTHYLSFKAASLSWDRELGCKSLRKLASTTDVHKGQELLYASLSRVGLGPDRELILSILQYLLESCFGPGAETVNLPLLLRCTIRVLRMAEQDESEKIQGMNDANLASHTCSLFEMAAKYAVHDAANAMANRRFTIQDLDWFHHNSYNLGVLRSSDWESHFSIRILNACLTFATCYPTDIAVSQTKAAELALTTLRCHFVISASLLKQARIDDDAPSRLQHYRVLRRHITEFGTTLHNTSLSFDAHTHHDLKIKYTTLLVYDFEAAISLSQFAVLRSMIDWQRPLGNVEAYKAMGDILLQSSTPAEKQVFLDMLKRIVNEIFALEVFDAVKLAKYLRCLFHVLLPKNDAVALGVLDHLIQVSLESKAVGTPLPTVQLEWFVARAFNHALDHYVQFQEESCRIWASKAMELAQSTQDGGVLAETLQARFEQLRFQSGMTLSTE</sequence>
<dbReference type="OrthoDB" id="65716at2759"/>
<keyword evidence="1" id="KW-0469">Meiosis</keyword>
<proteinExistence type="predicted"/>
<evidence type="ECO:0000313" key="3">
    <source>
        <dbReference type="Proteomes" id="UP000748025"/>
    </source>
</evidence>
<dbReference type="PANTHER" id="PTHR40375:SF2">
    <property type="entry name" value="SPORULATION-SPECIFIC PROTEIN 22"/>
    <property type="match status" value="1"/>
</dbReference>